<evidence type="ECO:0008006" key="4">
    <source>
        <dbReference type="Google" id="ProtNLM"/>
    </source>
</evidence>
<feature type="transmembrane region" description="Helical" evidence="1">
    <location>
        <begin position="170"/>
        <end position="189"/>
    </location>
</feature>
<proteinExistence type="predicted"/>
<keyword evidence="1" id="KW-1133">Transmembrane helix</keyword>
<sequence>MKTGTPSLILYFAACILCVLLYSLHLDAWVIYPKAAILPSVFVYYYINNHHSVSPDKAAVFLLSFVADVYILMGFDSSFIVAECCLIAVYLIMIRYVIKDFVTSKLRRKDAVPIAVALIFVTYLLVTMLTLDFMNERRFFYLFLCHGIVLALMGMLAIVNYIAKGSRQTISSVLMWTCFALSDIFYLLYHFYLPVYLFELINISSQVLSYFFMVRYFLRTDRVVNS</sequence>
<accession>A0A2S0RJ71</accession>
<organism evidence="2 3">
    <name type="scientific">Flavobacterium magnum</name>
    <dbReference type="NCBI Taxonomy" id="2162713"/>
    <lineage>
        <taxon>Bacteria</taxon>
        <taxon>Pseudomonadati</taxon>
        <taxon>Bacteroidota</taxon>
        <taxon>Flavobacteriia</taxon>
        <taxon>Flavobacteriales</taxon>
        <taxon>Flavobacteriaceae</taxon>
        <taxon>Flavobacterium</taxon>
    </lineage>
</organism>
<reference evidence="2 3" key="1">
    <citation type="submission" date="2018-04" db="EMBL/GenBank/DDBJ databases">
        <title>Genome sequencing of Flavobacterium sp. HYN0048.</title>
        <authorList>
            <person name="Yi H."/>
            <person name="Baek C."/>
        </authorList>
    </citation>
    <scope>NUCLEOTIDE SEQUENCE [LARGE SCALE GENOMIC DNA]</scope>
    <source>
        <strain evidence="2 3">HYN0048</strain>
    </source>
</reference>
<keyword evidence="1" id="KW-0812">Transmembrane</keyword>
<feature type="transmembrane region" description="Helical" evidence="1">
    <location>
        <begin position="7"/>
        <end position="24"/>
    </location>
</feature>
<protein>
    <recommendedName>
        <fullName evidence="4">Lysoplasmalogenase</fullName>
    </recommendedName>
</protein>
<feature type="transmembrane region" description="Helical" evidence="1">
    <location>
        <begin position="79"/>
        <end position="98"/>
    </location>
</feature>
<dbReference type="KEGG" id="fmg:HYN48_14355"/>
<dbReference type="EMBL" id="CP028811">
    <property type="protein sequence ID" value="AWA31181.1"/>
    <property type="molecule type" value="Genomic_DNA"/>
</dbReference>
<dbReference type="AlphaFoldDB" id="A0A2S0RJ71"/>
<evidence type="ECO:0000313" key="3">
    <source>
        <dbReference type="Proteomes" id="UP000244193"/>
    </source>
</evidence>
<feature type="transmembrane region" description="Helical" evidence="1">
    <location>
        <begin position="30"/>
        <end position="46"/>
    </location>
</feature>
<evidence type="ECO:0000256" key="1">
    <source>
        <dbReference type="SAM" id="Phobius"/>
    </source>
</evidence>
<feature type="transmembrane region" description="Helical" evidence="1">
    <location>
        <begin position="139"/>
        <end position="163"/>
    </location>
</feature>
<keyword evidence="3" id="KW-1185">Reference proteome</keyword>
<keyword evidence="1" id="KW-0472">Membrane</keyword>
<dbReference type="Proteomes" id="UP000244193">
    <property type="component" value="Chromosome"/>
</dbReference>
<dbReference type="OrthoDB" id="1377116at2"/>
<gene>
    <name evidence="2" type="ORF">HYN48_14355</name>
</gene>
<feature type="transmembrane region" description="Helical" evidence="1">
    <location>
        <begin position="58"/>
        <end position="73"/>
    </location>
</feature>
<evidence type="ECO:0000313" key="2">
    <source>
        <dbReference type="EMBL" id="AWA31181.1"/>
    </source>
</evidence>
<feature type="transmembrane region" description="Helical" evidence="1">
    <location>
        <begin position="195"/>
        <end position="218"/>
    </location>
</feature>
<name>A0A2S0RJ71_9FLAO</name>
<feature type="transmembrane region" description="Helical" evidence="1">
    <location>
        <begin position="110"/>
        <end position="133"/>
    </location>
</feature>
<dbReference type="RefSeq" id="WP_108372928.1">
    <property type="nucleotide sequence ID" value="NZ_CP028811.1"/>
</dbReference>